<dbReference type="CDD" id="cd20557">
    <property type="entry name" value="CYCLIN_ScPCL1-like"/>
    <property type="match status" value="1"/>
</dbReference>
<dbReference type="Pfam" id="PF08613">
    <property type="entry name" value="Cyclin"/>
    <property type="match status" value="1"/>
</dbReference>
<dbReference type="GO" id="GO:0016538">
    <property type="term" value="F:cyclin-dependent protein serine/threonine kinase regulator activity"/>
    <property type="evidence" value="ECO:0007669"/>
    <property type="project" value="TreeGrafter"/>
</dbReference>
<dbReference type="KEGG" id="dhe:111592066"/>
<organism evidence="4 5">
    <name type="scientific">Drosophila hydei</name>
    <name type="common">Fruit fly</name>
    <dbReference type="NCBI Taxonomy" id="7224"/>
    <lineage>
        <taxon>Eukaryota</taxon>
        <taxon>Metazoa</taxon>
        <taxon>Ecdysozoa</taxon>
        <taxon>Arthropoda</taxon>
        <taxon>Hexapoda</taxon>
        <taxon>Insecta</taxon>
        <taxon>Pterygota</taxon>
        <taxon>Neoptera</taxon>
        <taxon>Endopterygota</taxon>
        <taxon>Diptera</taxon>
        <taxon>Brachycera</taxon>
        <taxon>Muscomorpha</taxon>
        <taxon>Ephydroidea</taxon>
        <taxon>Drosophilidae</taxon>
        <taxon>Drosophila</taxon>
    </lineage>
</organism>
<evidence type="ECO:0000313" key="5">
    <source>
        <dbReference type="RefSeq" id="XP_023159836.1"/>
    </source>
</evidence>
<dbReference type="OMA" id="VMQHGEF"/>
<dbReference type="GO" id="GO:0005634">
    <property type="term" value="C:nucleus"/>
    <property type="evidence" value="ECO:0007669"/>
    <property type="project" value="TreeGrafter"/>
</dbReference>
<dbReference type="GO" id="GO:0019901">
    <property type="term" value="F:protein kinase binding"/>
    <property type="evidence" value="ECO:0007669"/>
    <property type="project" value="InterPro"/>
</dbReference>
<dbReference type="Gene3D" id="1.10.472.10">
    <property type="entry name" value="Cyclin-like"/>
    <property type="match status" value="1"/>
</dbReference>
<accession>A0A6J1L0J5</accession>
<name>A0A6J1L0J5_DROHY</name>
<comment type="similarity">
    <text evidence="1">Belongs to the CNPPD1 family.</text>
</comment>
<gene>
    <name evidence="5" type="primary">LOC111592066</name>
</gene>
<evidence type="ECO:0000313" key="4">
    <source>
        <dbReference type="Proteomes" id="UP000504633"/>
    </source>
</evidence>
<sequence length="402" mass="46108">MGRSKFVASAPKKVMQHGEFINRIRKTLYYGGVDTTEADMEVSMPFAEYAADLFSEPHRGHSLHRLSSIAAGKTHATPCSLIMALIYLDRLNSLDPGYGYRITPQELFVVSLMISTKFYAGHDERFYLEDWAKEGSMAEDKLKQLELEFLTAIDWKIYISNEQFFEKLSSVERTLAQREGLRRGWLTYSELMQLLPSFTLMKFLLNNLAVMALSYAASVFTIAGAFFIASQLPGTLWHRARADTTNATATVNTQTLNPLSPIVTPNVTDAAPVELSVRATAHNDSCNALNVEAELMKLEQQYCDEERLIALQRRQREERPPNPLLPPNYRMEYATKQQDNTQHWLNIKSQYSEQRHPIKKLGQKTYNWNEAKNTSVFWQVLSEAISHQSFLVRWPELWPKLI</sequence>
<dbReference type="SUPFAM" id="SSF47954">
    <property type="entry name" value="Cyclin-like"/>
    <property type="match status" value="1"/>
</dbReference>
<dbReference type="PANTHER" id="PTHR15615">
    <property type="match status" value="1"/>
</dbReference>
<proteinExistence type="inferred from homology"/>
<dbReference type="AlphaFoldDB" id="A0A6J1L0J5"/>
<evidence type="ECO:0000256" key="2">
    <source>
        <dbReference type="ARBA" id="ARBA00040808"/>
    </source>
</evidence>
<dbReference type="OrthoDB" id="244495at2759"/>
<dbReference type="PANTHER" id="PTHR15615:SF108">
    <property type="entry name" value="PROTEIN CNPPD1"/>
    <property type="match status" value="1"/>
</dbReference>
<reference evidence="5" key="1">
    <citation type="submission" date="2025-08" db="UniProtKB">
        <authorList>
            <consortium name="RefSeq"/>
        </authorList>
    </citation>
    <scope>IDENTIFICATION</scope>
    <source>
        <strain evidence="5">15085-1641.00</strain>
        <tissue evidence="5">Whole body</tissue>
    </source>
</reference>
<dbReference type="GO" id="GO:0000307">
    <property type="term" value="C:cyclin-dependent protein kinase holoenzyme complex"/>
    <property type="evidence" value="ECO:0007669"/>
    <property type="project" value="TreeGrafter"/>
</dbReference>
<dbReference type="RefSeq" id="XP_023159836.1">
    <property type="nucleotide sequence ID" value="XM_023304068.2"/>
</dbReference>
<dbReference type="InterPro" id="IPR036915">
    <property type="entry name" value="Cyclin-like_sf"/>
</dbReference>
<evidence type="ECO:0000256" key="1">
    <source>
        <dbReference type="ARBA" id="ARBA00038508"/>
    </source>
</evidence>
<keyword evidence="3" id="KW-0472">Membrane</keyword>
<keyword evidence="4" id="KW-1185">Reference proteome</keyword>
<keyword evidence="3" id="KW-1133">Transmembrane helix</keyword>
<protein>
    <recommendedName>
        <fullName evidence="2">Protein CNPPD1</fullName>
    </recommendedName>
</protein>
<keyword evidence="3" id="KW-0812">Transmembrane</keyword>
<dbReference type="InterPro" id="IPR013922">
    <property type="entry name" value="Cyclin_PHO80-like"/>
</dbReference>
<dbReference type="GeneID" id="111592066"/>
<feature type="transmembrane region" description="Helical" evidence="3">
    <location>
        <begin position="208"/>
        <end position="229"/>
    </location>
</feature>
<evidence type="ECO:0000256" key="3">
    <source>
        <dbReference type="SAM" id="Phobius"/>
    </source>
</evidence>
<dbReference type="Proteomes" id="UP000504633">
    <property type="component" value="Unplaced"/>
</dbReference>